<dbReference type="InterPro" id="IPR009937">
    <property type="entry name" value="Phage_holin_3_6"/>
</dbReference>
<sequence length="187" mass="19131">MTDTEPRPVPDTTGATGTTGARGASPATGATAGGSTAVAATAAGRTATPERTSSASGVANVGKQEPSIGRLIADASRDVSVLIQNEIALAKAELKVSVKAGGIGAALFAAAAFVLLLGIIMLSVAIAYFIHMTGLDLAWCYLIVFALYLLVAGVLAFVGYRKLRAIRPPDRAIHQAQETKDALMHRG</sequence>
<dbReference type="AlphaFoldDB" id="A0A6J4MTE6"/>
<evidence type="ECO:0000256" key="1">
    <source>
        <dbReference type="SAM" id="MobiDB-lite"/>
    </source>
</evidence>
<evidence type="ECO:0000256" key="2">
    <source>
        <dbReference type="SAM" id="Phobius"/>
    </source>
</evidence>
<dbReference type="Pfam" id="PF07332">
    <property type="entry name" value="Phage_holin_3_6"/>
    <property type="match status" value="1"/>
</dbReference>
<evidence type="ECO:0000313" key="3">
    <source>
        <dbReference type="EMBL" id="CAA9366115.1"/>
    </source>
</evidence>
<proteinExistence type="predicted"/>
<feature type="transmembrane region" description="Helical" evidence="2">
    <location>
        <begin position="136"/>
        <end position="158"/>
    </location>
</feature>
<name>A0A6J4MTE6_9ACTN</name>
<feature type="compositionally biased region" description="Low complexity" evidence="1">
    <location>
        <begin position="12"/>
        <end position="49"/>
    </location>
</feature>
<gene>
    <name evidence="3" type="ORF">AVDCRST_MAG34-2880</name>
</gene>
<accession>A0A6J4MTE6</accession>
<keyword evidence="2" id="KW-0812">Transmembrane</keyword>
<reference evidence="3" key="1">
    <citation type="submission" date="2020-02" db="EMBL/GenBank/DDBJ databases">
        <authorList>
            <person name="Meier V. D."/>
        </authorList>
    </citation>
    <scope>NUCLEOTIDE SEQUENCE</scope>
    <source>
        <strain evidence="3">AVDCRST_MAG34</strain>
    </source>
</reference>
<keyword evidence="2" id="KW-1133">Transmembrane helix</keyword>
<feature type="region of interest" description="Disordered" evidence="1">
    <location>
        <begin position="1"/>
        <end position="61"/>
    </location>
</feature>
<organism evidence="3">
    <name type="scientific">uncultured Nocardioidaceae bacterium</name>
    <dbReference type="NCBI Taxonomy" id="253824"/>
    <lineage>
        <taxon>Bacteria</taxon>
        <taxon>Bacillati</taxon>
        <taxon>Actinomycetota</taxon>
        <taxon>Actinomycetes</taxon>
        <taxon>Propionibacteriales</taxon>
        <taxon>Nocardioidaceae</taxon>
        <taxon>environmental samples</taxon>
    </lineage>
</organism>
<evidence type="ECO:0008006" key="4">
    <source>
        <dbReference type="Google" id="ProtNLM"/>
    </source>
</evidence>
<protein>
    <recommendedName>
        <fullName evidence="4">Transmembrane protein</fullName>
    </recommendedName>
</protein>
<dbReference type="EMBL" id="CADCUI010000080">
    <property type="protein sequence ID" value="CAA9366115.1"/>
    <property type="molecule type" value="Genomic_DNA"/>
</dbReference>
<keyword evidence="2" id="KW-0472">Membrane</keyword>
<feature type="transmembrane region" description="Helical" evidence="2">
    <location>
        <begin position="105"/>
        <end position="130"/>
    </location>
</feature>